<keyword evidence="3" id="KW-1185">Reference proteome</keyword>
<feature type="compositionally biased region" description="Basic and acidic residues" evidence="1">
    <location>
        <begin position="43"/>
        <end position="52"/>
    </location>
</feature>
<evidence type="ECO:0000313" key="2">
    <source>
        <dbReference type="EMBL" id="CAJ1942600.1"/>
    </source>
</evidence>
<dbReference type="PANTHER" id="PTHR28096:SF1">
    <property type="entry name" value="PROTEIN FAF1"/>
    <property type="match status" value="1"/>
</dbReference>
<dbReference type="InterPro" id="IPR027973">
    <property type="entry name" value="FSAF1-like"/>
</dbReference>
<dbReference type="Pfam" id="PF15375">
    <property type="entry name" value="FSAF1"/>
    <property type="match status" value="1"/>
</dbReference>
<dbReference type="GO" id="GO:0000462">
    <property type="term" value="P:maturation of SSU-rRNA from tricistronic rRNA transcript (SSU-rRNA, 5.8S rRNA, LSU-rRNA)"/>
    <property type="evidence" value="ECO:0007669"/>
    <property type="project" value="TreeGrafter"/>
</dbReference>
<feature type="region of interest" description="Disordered" evidence="1">
    <location>
        <begin position="120"/>
        <end position="141"/>
    </location>
</feature>
<reference evidence="2" key="1">
    <citation type="submission" date="2023-08" db="EMBL/GenBank/DDBJ databases">
        <authorList>
            <person name="Audoor S."/>
            <person name="Bilcke G."/>
        </authorList>
    </citation>
    <scope>NUCLEOTIDE SEQUENCE</scope>
</reference>
<feature type="compositionally biased region" description="Basic and acidic residues" evidence="1">
    <location>
        <begin position="120"/>
        <end position="132"/>
    </location>
</feature>
<evidence type="ECO:0000256" key="1">
    <source>
        <dbReference type="SAM" id="MobiDB-lite"/>
    </source>
</evidence>
<sequence>MAKDECKPKKATKRQKPKRQIEIVRAPGAFPISTTARARKRGREATVERNEEPQTNSGRPSKLLDWDDTAKEIRAYGATAFVGKQKRNYQDEEYLKLTGRQKKKPQTPLPILRGIKKAAAKREAKERQEAREAGIVLPKASKDTEKADSTYKLYGPAPNIGFMKGGVFRVHDKKAR</sequence>
<name>A0AAD2CQA9_9STRA</name>
<dbReference type="EMBL" id="CAKOGP040001112">
    <property type="protein sequence ID" value="CAJ1942600.1"/>
    <property type="molecule type" value="Genomic_DNA"/>
</dbReference>
<feature type="region of interest" description="Disordered" evidence="1">
    <location>
        <begin position="1"/>
        <end position="66"/>
    </location>
</feature>
<dbReference type="PANTHER" id="PTHR28096">
    <property type="entry name" value="PROTEIN FAF1"/>
    <property type="match status" value="1"/>
</dbReference>
<organism evidence="2 3">
    <name type="scientific">Cylindrotheca closterium</name>
    <dbReference type="NCBI Taxonomy" id="2856"/>
    <lineage>
        <taxon>Eukaryota</taxon>
        <taxon>Sar</taxon>
        <taxon>Stramenopiles</taxon>
        <taxon>Ochrophyta</taxon>
        <taxon>Bacillariophyta</taxon>
        <taxon>Bacillariophyceae</taxon>
        <taxon>Bacillariophycidae</taxon>
        <taxon>Bacillariales</taxon>
        <taxon>Bacillariaceae</taxon>
        <taxon>Cylindrotheca</taxon>
    </lineage>
</organism>
<feature type="compositionally biased region" description="Basic residues" evidence="1">
    <location>
        <begin position="9"/>
        <end position="18"/>
    </location>
</feature>
<dbReference type="Proteomes" id="UP001295423">
    <property type="component" value="Unassembled WGS sequence"/>
</dbReference>
<proteinExistence type="predicted"/>
<gene>
    <name evidence="2" type="ORF">CYCCA115_LOCUS8028</name>
</gene>
<dbReference type="GO" id="GO:0005730">
    <property type="term" value="C:nucleolus"/>
    <property type="evidence" value="ECO:0007669"/>
    <property type="project" value="TreeGrafter"/>
</dbReference>
<dbReference type="AlphaFoldDB" id="A0AAD2CQA9"/>
<evidence type="ECO:0000313" key="3">
    <source>
        <dbReference type="Proteomes" id="UP001295423"/>
    </source>
</evidence>
<comment type="caution">
    <text evidence="2">The sequence shown here is derived from an EMBL/GenBank/DDBJ whole genome shotgun (WGS) entry which is preliminary data.</text>
</comment>
<accession>A0AAD2CQA9</accession>
<protein>
    <submittedName>
        <fullName evidence="2">Uncharacterized protein</fullName>
    </submittedName>
</protein>
<dbReference type="InterPro" id="IPR053030">
    <property type="entry name" value="Ribosomal_biogenesis_FAF1-like"/>
</dbReference>